<dbReference type="EMBL" id="WTPW01000900">
    <property type="protein sequence ID" value="KAF0470663.1"/>
    <property type="molecule type" value="Genomic_DNA"/>
</dbReference>
<comment type="caution">
    <text evidence="2">The sequence shown here is derived from an EMBL/GenBank/DDBJ whole genome shotgun (WGS) entry which is preliminary data.</text>
</comment>
<evidence type="ECO:0000313" key="3">
    <source>
        <dbReference type="Proteomes" id="UP000439903"/>
    </source>
</evidence>
<feature type="compositionally biased region" description="Polar residues" evidence="1">
    <location>
        <begin position="9"/>
        <end position="19"/>
    </location>
</feature>
<reference evidence="2 3" key="1">
    <citation type="journal article" date="2019" name="Environ. Microbiol.">
        <title>At the nexus of three kingdoms: the genome of the mycorrhizal fungus Gigaspora margarita provides insights into plant, endobacterial and fungal interactions.</title>
        <authorList>
            <person name="Venice F."/>
            <person name="Ghignone S."/>
            <person name="Salvioli di Fossalunga A."/>
            <person name="Amselem J."/>
            <person name="Novero M."/>
            <person name="Xianan X."/>
            <person name="Sedzielewska Toro K."/>
            <person name="Morin E."/>
            <person name="Lipzen A."/>
            <person name="Grigoriev I.V."/>
            <person name="Henrissat B."/>
            <person name="Martin F.M."/>
            <person name="Bonfante P."/>
        </authorList>
    </citation>
    <scope>NUCLEOTIDE SEQUENCE [LARGE SCALE GENOMIC DNA]</scope>
    <source>
        <strain evidence="2 3">BEG34</strain>
    </source>
</reference>
<proteinExistence type="predicted"/>
<gene>
    <name evidence="2" type="ORF">F8M41_025309</name>
</gene>
<protein>
    <submittedName>
        <fullName evidence="2">Uncharacterized protein</fullName>
    </submittedName>
</protein>
<dbReference type="AlphaFoldDB" id="A0A8H3XIN7"/>
<accession>A0A8H3XIN7</accession>
<sequence length="75" mass="8680">MPMKAPMTTLKTMRPTNKNFSDERNHVHKAPTTMLEATRSTNKDFNNNIKAVKIMPVKVPTMTKSQETHQQRLQQ</sequence>
<organism evidence="2 3">
    <name type="scientific">Gigaspora margarita</name>
    <dbReference type="NCBI Taxonomy" id="4874"/>
    <lineage>
        <taxon>Eukaryota</taxon>
        <taxon>Fungi</taxon>
        <taxon>Fungi incertae sedis</taxon>
        <taxon>Mucoromycota</taxon>
        <taxon>Glomeromycotina</taxon>
        <taxon>Glomeromycetes</taxon>
        <taxon>Diversisporales</taxon>
        <taxon>Gigasporaceae</taxon>
        <taxon>Gigaspora</taxon>
    </lineage>
</organism>
<keyword evidence="3" id="KW-1185">Reference proteome</keyword>
<dbReference type="Proteomes" id="UP000439903">
    <property type="component" value="Unassembled WGS sequence"/>
</dbReference>
<name>A0A8H3XIN7_GIGMA</name>
<evidence type="ECO:0000256" key="1">
    <source>
        <dbReference type="SAM" id="MobiDB-lite"/>
    </source>
</evidence>
<feature type="region of interest" description="Disordered" evidence="1">
    <location>
        <begin position="1"/>
        <end position="34"/>
    </location>
</feature>
<evidence type="ECO:0000313" key="2">
    <source>
        <dbReference type="EMBL" id="KAF0470663.1"/>
    </source>
</evidence>